<evidence type="ECO:0000259" key="4">
    <source>
        <dbReference type="Pfam" id="PF01648"/>
    </source>
</evidence>
<keyword evidence="3" id="KW-0460">Magnesium</keyword>
<dbReference type="InterPro" id="IPR004568">
    <property type="entry name" value="Ppantetheine-prot_Trfase_dom"/>
</dbReference>
<feature type="domain" description="4'-phosphopantetheinyl transferase" evidence="4">
    <location>
        <begin position="7"/>
        <end position="103"/>
    </location>
</feature>
<dbReference type="Pfam" id="PF01648">
    <property type="entry name" value="ACPS"/>
    <property type="match status" value="1"/>
</dbReference>
<proteinExistence type="predicted"/>
<dbReference type="GO" id="GO:0000287">
    <property type="term" value="F:magnesium ion binding"/>
    <property type="evidence" value="ECO:0007669"/>
    <property type="project" value="InterPro"/>
</dbReference>
<dbReference type="AlphaFoldDB" id="A0A9Q7AQX9"/>
<reference evidence="6" key="1">
    <citation type="submission" date="2021-04" db="EMBL/GenBank/DDBJ databases">
        <title>A novel Synergistetes isolate from a pyrite-forming mixed culture.</title>
        <authorList>
            <person name="Bunk B."/>
            <person name="Sproer C."/>
            <person name="Spring S."/>
            <person name="Pester M."/>
        </authorList>
    </citation>
    <scope>NUCLEOTIDE SEQUENCE [LARGE SCALE GENOMIC DNA]</scope>
    <source>
        <strain evidence="6">J.5.4.2-T.3.5.2</strain>
    </source>
</reference>
<dbReference type="InterPro" id="IPR037143">
    <property type="entry name" value="4-PPantetheinyl_Trfase_dom_sf"/>
</dbReference>
<evidence type="ECO:0000313" key="5">
    <source>
        <dbReference type="EMBL" id="QTX33712.1"/>
    </source>
</evidence>
<evidence type="ECO:0000256" key="3">
    <source>
        <dbReference type="ARBA" id="ARBA00022842"/>
    </source>
</evidence>
<name>A0A9Q7AQX9_9BACT</name>
<keyword evidence="2" id="KW-0479">Metal-binding</keyword>
<keyword evidence="6" id="KW-1185">Reference proteome</keyword>
<dbReference type="Proteomes" id="UP000671879">
    <property type="component" value="Chromosome"/>
</dbReference>
<dbReference type="NCBIfam" id="TIGR00556">
    <property type="entry name" value="pantethn_trn"/>
    <property type="match status" value="1"/>
</dbReference>
<keyword evidence="1" id="KW-0808">Transferase</keyword>
<dbReference type="GO" id="GO:0006633">
    <property type="term" value="P:fatty acid biosynthetic process"/>
    <property type="evidence" value="ECO:0007669"/>
    <property type="project" value="InterPro"/>
</dbReference>
<evidence type="ECO:0000256" key="2">
    <source>
        <dbReference type="ARBA" id="ARBA00022723"/>
    </source>
</evidence>
<gene>
    <name evidence="5" type="ORF">KAR29_06520</name>
</gene>
<accession>A0A9Q7AQX9</accession>
<dbReference type="InterPro" id="IPR008278">
    <property type="entry name" value="4-PPantetheinyl_Trfase_dom"/>
</dbReference>
<dbReference type="Gene3D" id="3.90.470.20">
    <property type="entry name" value="4'-phosphopantetheinyl transferase domain"/>
    <property type="match status" value="1"/>
</dbReference>
<sequence length="112" mass="12226">MRRFIGKEAFLARVFSEEERDYALARSDPARHLAGAFAAREALAKAGGWGLAKIGLKSLSVRHVDGRPFLSVGPDLRLLFDEAGVERAHLSLSHDGDYAVAVVLLEGREPAR</sequence>
<dbReference type="EMBL" id="CP072943">
    <property type="protein sequence ID" value="QTX33712.1"/>
    <property type="molecule type" value="Genomic_DNA"/>
</dbReference>
<evidence type="ECO:0000256" key="1">
    <source>
        <dbReference type="ARBA" id="ARBA00022679"/>
    </source>
</evidence>
<evidence type="ECO:0000313" key="6">
    <source>
        <dbReference type="Proteomes" id="UP000671879"/>
    </source>
</evidence>
<dbReference type="KEGG" id="aram:KAR29_06520"/>
<organism evidence="5 6">
    <name type="scientific">Aminithiophilus ramosus</name>
    <dbReference type="NCBI Taxonomy" id="3029084"/>
    <lineage>
        <taxon>Bacteria</taxon>
        <taxon>Thermotogati</taxon>
        <taxon>Synergistota</taxon>
        <taxon>Synergistia</taxon>
        <taxon>Synergistales</taxon>
        <taxon>Aminithiophilaceae</taxon>
        <taxon>Aminithiophilus</taxon>
    </lineage>
</organism>
<protein>
    <submittedName>
        <fullName evidence="5">Holo-ACP synthase</fullName>
    </submittedName>
</protein>
<dbReference type="SUPFAM" id="SSF56214">
    <property type="entry name" value="4'-phosphopantetheinyl transferase"/>
    <property type="match status" value="1"/>
</dbReference>
<dbReference type="GO" id="GO:0008897">
    <property type="term" value="F:holo-[acyl-carrier-protein] synthase activity"/>
    <property type="evidence" value="ECO:0007669"/>
    <property type="project" value="InterPro"/>
</dbReference>